<gene>
    <name evidence="1" type="primary">111</name>
    <name evidence="1" type="ORF">SEA_OCTOBIEN14_111</name>
</gene>
<evidence type="ECO:0000313" key="2">
    <source>
        <dbReference type="Proteomes" id="UP000280547"/>
    </source>
</evidence>
<protein>
    <submittedName>
        <fullName evidence="1">Uncharacterized protein</fullName>
    </submittedName>
</protein>
<name>A0A3G3MAZ5_9CAUD</name>
<keyword evidence="2" id="KW-1185">Reference proteome</keyword>
<reference evidence="1 2" key="1">
    <citation type="submission" date="2018-09" db="EMBL/GenBank/DDBJ databases">
        <authorList>
            <person name="Amanuel B.M."/>
            <person name="Anspach C.J."/>
            <person name="Chiquito R.J."/>
            <person name="Gales J.M."/>
            <person name="Hall T."/>
            <person name="Hotaki K."/>
            <person name="Lozano B."/>
            <person name="Mugisha B."/>
            <person name="Fogarty M.P."/>
            <person name="Leadon S.A."/>
            <person name="Molloy S.D."/>
            <person name="Garlena R.A."/>
            <person name="Russell D.A."/>
            <person name="Pope W.H."/>
            <person name="Jacobs-Sera D."/>
            <person name="Hatfull G.F."/>
        </authorList>
    </citation>
    <scope>NUCLEOTIDE SEQUENCE [LARGE SCALE GENOMIC DNA]</scope>
</reference>
<evidence type="ECO:0000313" key="1">
    <source>
        <dbReference type="EMBL" id="AYR03248.1"/>
    </source>
</evidence>
<accession>A0A3G3MAZ5</accession>
<sequence>MTACVVGQKLDDDDKAALPELLTRYKRNFLHATLVQANNGVQPFGLTAFKDHLNGRCVCYGRIGSAA</sequence>
<organism evidence="1 2">
    <name type="scientific">Gordonia phage Octobien14</name>
    <dbReference type="NCBI Taxonomy" id="2483673"/>
    <lineage>
        <taxon>Viruses</taxon>
        <taxon>Duplodnaviria</taxon>
        <taxon>Heunggongvirae</taxon>
        <taxon>Uroviricota</taxon>
        <taxon>Caudoviricetes</taxon>
        <taxon>Deeyouvirinae</taxon>
        <taxon>Octobienvirus</taxon>
        <taxon>Octobienvirus octobien14</taxon>
    </lineage>
</organism>
<proteinExistence type="predicted"/>
<dbReference type="EMBL" id="MH976515">
    <property type="protein sequence ID" value="AYR03248.1"/>
    <property type="molecule type" value="Genomic_DNA"/>
</dbReference>
<dbReference type="KEGG" id="vg:70080896"/>
<dbReference type="GeneID" id="70080896"/>
<dbReference type="RefSeq" id="YP_010246350.1">
    <property type="nucleotide sequence ID" value="NC_060134.1"/>
</dbReference>
<dbReference type="Proteomes" id="UP000280547">
    <property type="component" value="Segment"/>
</dbReference>